<feature type="binding site" evidence="4 6">
    <location>
        <position position="322"/>
    </location>
    <ligand>
        <name>substrate</name>
    </ligand>
</feature>
<evidence type="ECO:0000256" key="2">
    <source>
        <dbReference type="ARBA" id="ARBA00022898"/>
    </source>
</evidence>
<dbReference type="OrthoDB" id="9813814at2"/>
<sequence>MSSQNNFFRDTWAEINLDAIEANIKAVKEFYQFKEMNIMAVVKANGYGHGAIDVANTALTAGASHLAVAILDEALELRRAGITAPILVMGRIRPSDVGVAQKNDITITVFQLDWIKQAKPLLIDDQNPLKVHIKLDTGMGRIGLRTHDELMILAEQLNEIKALEIDGVFTHFATADELNTDYFMKQYERFEQMLEWLKEQHVSIPHIHCGNSATGLRYPNKTFNMFRFGISMYGLTPSIEIKDQLPIKLQQAFALKTKLSHVKELEAGESISYGATYTTKSKEWIGTLPIGYADGWIRKNSTNGGFVLIGNEKAPFVGRICMDQCMIRLPYKMDVDTEVTLISLEDELSMDVVATRLETINYEIPCVITDRIPRVYMKNGKCERIKTKYDEISQEIF</sequence>
<dbReference type="InterPro" id="IPR001608">
    <property type="entry name" value="Ala_racemase_N"/>
</dbReference>
<feature type="domain" description="Alanine racemase C-terminal" evidence="7">
    <location>
        <begin position="252"/>
        <end position="377"/>
    </location>
</feature>
<dbReference type="GO" id="GO:0009252">
    <property type="term" value="P:peptidoglycan biosynthetic process"/>
    <property type="evidence" value="ECO:0007669"/>
    <property type="project" value="TreeGrafter"/>
</dbReference>
<comment type="catalytic activity">
    <reaction evidence="4">
        <text>L-alanine = D-alanine</text>
        <dbReference type="Rhea" id="RHEA:20249"/>
        <dbReference type="ChEBI" id="CHEBI:57416"/>
        <dbReference type="ChEBI" id="CHEBI:57972"/>
        <dbReference type="EC" id="5.1.1.1"/>
    </reaction>
</comment>
<evidence type="ECO:0000313" key="11">
    <source>
        <dbReference type="Proteomes" id="UP000297014"/>
    </source>
</evidence>
<dbReference type="EMBL" id="ALPT02000073">
    <property type="protein sequence ID" value="KGA96218.1"/>
    <property type="molecule type" value="Genomic_DNA"/>
</dbReference>
<keyword evidence="10" id="KW-1185">Reference proteome</keyword>
<evidence type="ECO:0000256" key="4">
    <source>
        <dbReference type="HAMAP-Rule" id="MF_01201"/>
    </source>
</evidence>
<dbReference type="Pfam" id="PF00842">
    <property type="entry name" value="Ala_racemase_C"/>
    <property type="match status" value="1"/>
</dbReference>
<dbReference type="GO" id="GO:0030632">
    <property type="term" value="P:D-alanine biosynthetic process"/>
    <property type="evidence" value="ECO:0007669"/>
    <property type="project" value="UniProtKB-UniRule"/>
</dbReference>
<organism evidence="8 10">
    <name type="scientific">Alkalihalobacillus alcalophilus ATCC 27647 = CGMCC 1.3604</name>
    <dbReference type="NCBI Taxonomy" id="1218173"/>
    <lineage>
        <taxon>Bacteria</taxon>
        <taxon>Bacillati</taxon>
        <taxon>Bacillota</taxon>
        <taxon>Bacilli</taxon>
        <taxon>Bacillales</taxon>
        <taxon>Bacillaceae</taxon>
        <taxon>Alkalihalobacillus</taxon>
    </lineage>
</organism>
<gene>
    <name evidence="9" type="ORF">AJ85_11170</name>
    <name evidence="8" type="ORF">BALCAV_0217645</name>
</gene>
<comment type="caution">
    <text evidence="8">The sequence shown here is derived from an EMBL/GenBank/DDBJ whole genome shotgun (WGS) entry which is preliminary data.</text>
</comment>
<dbReference type="CDD" id="cd00430">
    <property type="entry name" value="PLPDE_III_AR"/>
    <property type="match status" value="1"/>
</dbReference>
<feature type="active site" description="Proton acceptor; specific for D-alanine" evidence="4">
    <location>
        <position position="43"/>
    </location>
</feature>
<keyword evidence="3 4" id="KW-0413">Isomerase</keyword>
<dbReference type="FunFam" id="3.20.20.10:FF:000002">
    <property type="entry name" value="Alanine racemase"/>
    <property type="match status" value="1"/>
</dbReference>
<evidence type="ECO:0000313" key="9">
    <source>
        <dbReference type="EMBL" id="THG92313.1"/>
    </source>
</evidence>
<dbReference type="GO" id="GO:0005829">
    <property type="term" value="C:cytosol"/>
    <property type="evidence" value="ECO:0007669"/>
    <property type="project" value="TreeGrafter"/>
</dbReference>
<dbReference type="PANTHER" id="PTHR30511">
    <property type="entry name" value="ALANINE RACEMASE"/>
    <property type="match status" value="1"/>
</dbReference>
<evidence type="ECO:0000256" key="1">
    <source>
        <dbReference type="ARBA" id="ARBA00001933"/>
    </source>
</evidence>
<dbReference type="SUPFAM" id="SSF50621">
    <property type="entry name" value="Alanine racemase C-terminal domain-like"/>
    <property type="match status" value="1"/>
</dbReference>
<dbReference type="Gene3D" id="2.40.37.10">
    <property type="entry name" value="Lyase, Ornithine Decarboxylase, Chain A, domain 1"/>
    <property type="match status" value="1"/>
</dbReference>
<reference evidence="8 10" key="1">
    <citation type="journal article" date="2014" name="Genome Announc.">
        <title>Draft Genome Sequence of Bacillus alcalophilus AV1934, a Classic Alkaliphile Isolated from Human Feces in 1934.</title>
        <authorList>
            <person name="Attie O."/>
            <person name="Jayaprakash A."/>
            <person name="Shah H."/>
            <person name="Paulsen I.T."/>
            <person name="Morino M."/>
            <person name="Takahashi Y."/>
            <person name="Narumi I."/>
            <person name="Sachidanandam R."/>
            <person name="Satoh K."/>
            <person name="Ito M."/>
            <person name="Krulwich T.A."/>
        </authorList>
    </citation>
    <scope>NUCLEOTIDE SEQUENCE [LARGE SCALE GENOMIC DNA]</scope>
    <source>
        <strain evidence="8 10">AV1934</strain>
    </source>
</reference>
<evidence type="ECO:0000256" key="5">
    <source>
        <dbReference type="PIRSR" id="PIRSR600821-50"/>
    </source>
</evidence>
<dbReference type="NCBIfam" id="TIGR00492">
    <property type="entry name" value="alr"/>
    <property type="match status" value="1"/>
</dbReference>
<protein>
    <recommendedName>
        <fullName evidence="4">Alanine racemase</fullName>
        <ecNumber evidence="4">5.1.1.1</ecNumber>
    </recommendedName>
</protein>
<feature type="modified residue" description="N6-(pyridoxal phosphate)lysine" evidence="4 5">
    <location>
        <position position="43"/>
    </location>
</feature>
<dbReference type="InterPro" id="IPR009006">
    <property type="entry name" value="Ala_racemase/Decarboxylase_C"/>
</dbReference>
<evidence type="ECO:0000313" key="8">
    <source>
        <dbReference type="EMBL" id="KGA96218.1"/>
    </source>
</evidence>
<dbReference type="Gene3D" id="3.20.20.10">
    <property type="entry name" value="Alanine racemase"/>
    <property type="match status" value="1"/>
</dbReference>
<dbReference type="GO" id="GO:0030170">
    <property type="term" value="F:pyridoxal phosphate binding"/>
    <property type="evidence" value="ECO:0007669"/>
    <property type="project" value="UniProtKB-UniRule"/>
</dbReference>
<dbReference type="Proteomes" id="UP000297014">
    <property type="component" value="Unassembled WGS sequence"/>
</dbReference>
<dbReference type="AlphaFoldDB" id="A0A094WJW0"/>
<dbReference type="EMBL" id="JALP01000005">
    <property type="protein sequence ID" value="THG92313.1"/>
    <property type="molecule type" value="Genomic_DNA"/>
</dbReference>
<dbReference type="SUPFAM" id="SSF51419">
    <property type="entry name" value="PLP-binding barrel"/>
    <property type="match status" value="1"/>
</dbReference>
<comment type="pathway">
    <text evidence="4">Amino-acid biosynthesis; D-alanine biosynthesis; D-alanine from L-alanine: step 1/1.</text>
</comment>
<feature type="binding site" evidence="4 6">
    <location>
        <position position="141"/>
    </location>
    <ligand>
        <name>substrate</name>
    </ligand>
</feature>
<dbReference type="RefSeq" id="WP_004427160.1">
    <property type="nucleotide sequence ID" value="NZ_ALPT02000073.1"/>
</dbReference>
<dbReference type="STRING" id="1218173.BALCAV_0217645"/>
<dbReference type="UniPathway" id="UPA00042">
    <property type="reaction ID" value="UER00497"/>
</dbReference>
<dbReference type="GO" id="GO:0008784">
    <property type="term" value="F:alanine racemase activity"/>
    <property type="evidence" value="ECO:0007669"/>
    <property type="project" value="UniProtKB-UniRule"/>
</dbReference>
<dbReference type="eggNOG" id="COG0787">
    <property type="taxonomic scope" value="Bacteria"/>
</dbReference>
<proteinExistence type="inferred from homology"/>
<accession>A0A094WJW0</accession>
<dbReference type="Proteomes" id="UP000002754">
    <property type="component" value="Unassembled WGS sequence"/>
</dbReference>
<feature type="active site" description="Proton acceptor; specific for L-alanine" evidence="4">
    <location>
        <position position="273"/>
    </location>
</feature>
<evidence type="ECO:0000259" key="7">
    <source>
        <dbReference type="SMART" id="SM01005"/>
    </source>
</evidence>
<dbReference type="InterPro" id="IPR000821">
    <property type="entry name" value="Ala_racemase"/>
</dbReference>
<dbReference type="HAMAP" id="MF_01201">
    <property type="entry name" value="Ala_racemase"/>
    <property type="match status" value="1"/>
</dbReference>
<evidence type="ECO:0000313" key="10">
    <source>
        <dbReference type="Proteomes" id="UP000002754"/>
    </source>
</evidence>
<dbReference type="InterPro" id="IPR020622">
    <property type="entry name" value="Ala_racemase_pyridoxalP-BS"/>
</dbReference>
<comment type="cofactor">
    <cofactor evidence="1 4 5">
        <name>pyridoxal 5'-phosphate</name>
        <dbReference type="ChEBI" id="CHEBI:597326"/>
    </cofactor>
</comment>
<name>A0A094WJW0_ALKAL</name>
<dbReference type="Pfam" id="PF01168">
    <property type="entry name" value="Ala_racemase_N"/>
    <property type="match status" value="1"/>
</dbReference>
<dbReference type="SMART" id="SM01005">
    <property type="entry name" value="Ala_racemase_C"/>
    <property type="match status" value="1"/>
</dbReference>
<evidence type="ECO:0000256" key="3">
    <source>
        <dbReference type="ARBA" id="ARBA00023235"/>
    </source>
</evidence>
<comment type="similarity">
    <text evidence="4">Belongs to the alanine racemase family.</text>
</comment>
<comment type="function">
    <text evidence="4">Catalyzes the interconversion of L-alanine and D-alanine. May also act on other amino acids.</text>
</comment>
<dbReference type="InterPro" id="IPR029066">
    <property type="entry name" value="PLP-binding_barrel"/>
</dbReference>
<dbReference type="PROSITE" id="PS00395">
    <property type="entry name" value="ALANINE_RACEMASE"/>
    <property type="match status" value="1"/>
</dbReference>
<dbReference type="PRINTS" id="PR00992">
    <property type="entry name" value="ALARACEMASE"/>
</dbReference>
<reference evidence="9 11" key="2">
    <citation type="submission" date="2014-01" db="EMBL/GenBank/DDBJ databases">
        <title>Draft genome sequencing of Bacillus alcalophilus CGMCC 1.3604.</title>
        <authorList>
            <person name="Yang J."/>
            <person name="Diao L."/>
            <person name="Yang S."/>
        </authorList>
    </citation>
    <scope>NUCLEOTIDE SEQUENCE [LARGE SCALE GENOMIC DNA]</scope>
    <source>
        <strain evidence="9 11">CGMCC 1.3604</strain>
    </source>
</reference>
<dbReference type="InterPro" id="IPR011079">
    <property type="entry name" value="Ala_racemase_C"/>
</dbReference>
<evidence type="ECO:0000256" key="6">
    <source>
        <dbReference type="PIRSR" id="PIRSR600821-52"/>
    </source>
</evidence>
<dbReference type="PANTHER" id="PTHR30511:SF0">
    <property type="entry name" value="ALANINE RACEMASE, CATABOLIC-RELATED"/>
    <property type="match status" value="1"/>
</dbReference>
<keyword evidence="2 4" id="KW-0663">Pyridoxal phosphate</keyword>
<dbReference type="EC" id="5.1.1.1" evidence="4"/>